<gene>
    <name evidence="2" type="ORF">ACFSBW_06975</name>
</gene>
<keyword evidence="1" id="KW-0812">Transmembrane</keyword>
<reference evidence="2 3" key="1">
    <citation type="journal article" date="2019" name="Int. J. Syst. Evol. Microbiol.">
        <title>The Global Catalogue of Microorganisms (GCM) 10K type strain sequencing project: providing services to taxonomists for standard genome sequencing and annotation.</title>
        <authorList>
            <consortium name="The Broad Institute Genomics Platform"/>
            <consortium name="The Broad Institute Genome Sequencing Center for Infectious Disease"/>
            <person name="Wu L."/>
            <person name="Ma J."/>
        </authorList>
    </citation>
    <scope>NUCLEOTIDE SEQUENCE [LARGE SCALE GENOMIC DNA]</scope>
    <source>
        <strain evidence="2 3">CGMCC 1.10593</strain>
    </source>
</reference>
<evidence type="ECO:0000313" key="2">
    <source>
        <dbReference type="EMBL" id="MFD1641614.1"/>
    </source>
</evidence>
<proteinExistence type="predicted"/>
<keyword evidence="1" id="KW-1133">Transmembrane helix</keyword>
<accession>A0ABD6D5V6</accession>
<protein>
    <submittedName>
        <fullName evidence="2">Uncharacterized protein</fullName>
    </submittedName>
</protein>
<feature type="transmembrane region" description="Helical" evidence="1">
    <location>
        <begin position="34"/>
        <end position="55"/>
    </location>
</feature>
<dbReference type="RefSeq" id="WP_256396786.1">
    <property type="nucleotide sequence ID" value="NZ_JANHDJ010000005.1"/>
</dbReference>
<feature type="transmembrane region" description="Helical" evidence="1">
    <location>
        <begin position="7"/>
        <end position="28"/>
    </location>
</feature>
<comment type="caution">
    <text evidence="2">The sequence shown here is derived from an EMBL/GenBank/DDBJ whole genome shotgun (WGS) entry which is preliminary data.</text>
</comment>
<organism evidence="2 3">
    <name type="scientific">Halohasta litorea</name>
    <dbReference type="NCBI Taxonomy" id="869891"/>
    <lineage>
        <taxon>Archaea</taxon>
        <taxon>Methanobacteriati</taxon>
        <taxon>Methanobacteriota</taxon>
        <taxon>Stenosarchaea group</taxon>
        <taxon>Halobacteria</taxon>
        <taxon>Halobacteriales</taxon>
        <taxon>Haloferacaceae</taxon>
        <taxon>Halohasta</taxon>
    </lineage>
</organism>
<evidence type="ECO:0000313" key="3">
    <source>
        <dbReference type="Proteomes" id="UP001597052"/>
    </source>
</evidence>
<name>A0ABD6D5V6_9EURY</name>
<dbReference type="EMBL" id="JBHUDM010000002">
    <property type="protein sequence ID" value="MFD1641614.1"/>
    <property type="molecule type" value="Genomic_DNA"/>
</dbReference>
<dbReference type="Proteomes" id="UP001597052">
    <property type="component" value="Unassembled WGS sequence"/>
</dbReference>
<sequence length="58" mass="6155">MVLHNPAVRWGIGLSGGLIVIAIAFFFLSGTVQLVAYGVALLDMVVTPLILKMAAEEQ</sequence>
<evidence type="ECO:0000256" key="1">
    <source>
        <dbReference type="SAM" id="Phobius"/>
    </source>
</evidence>
<dbReference type="AlphaFoldDB" id="A0ABD6D5V6"/>
<keyword evidence="3" id="KW-1185">Reference proteome</keyword>
<keyword evidence="1" id="KW-0472">Membrane</keyword>